<protein>
    <submittedName>
        <fullName evidence="1">Uncharacterized protein</fullName>
    </submittedName>
</protein>
<gene>
    <name evidence="1" type="ORF">EZS28_019305</name>
</gene>
<name>A0A5J4VRX6_9EUKA</name>
<sequence>MIEIGVIKVLVKLNRYNNEIIGENIIDSIAILVTAAKKSDKESTEFKLKTTEKSSQLLPQIESEGLFKALIESGIAKPAPKQKKLQRNSKTKHTAAVTICDIYEDSVIPKKYRDGVIEQFNREKQSDDDTYAVKGAQQLA</sequence>
<evidence type="ECO:0000313" key="1">
    <source>
        <dbReference type="EMBL" id="KAA6385170.1"/>
    </source>
</evidence>
<proteinExistence type="predicted"/>
<dbReference type="AlphaFoldDB" id="A0A5J4VRX6"/>
<reference evidence="1 2" key="1">
    <citation type="submission" date="2019-03" db="EMBL/GenBank/DDBJ databases">
        <title>Single cell metagenomics reveals metabolic interactions within the superorganism composed of flagellate Streblomastix strix and complex community of Bacteroidetes bacteria on its surface.</title>
        <authorList>
            <person name="Treitli S.C."/>
            <person name="Kolisko M."/>
            <person name="Husnik F."/>
            <person name="Keeling P."/>
            <person name="Hampl V."/>
        </authorList>
    </citation>
    <scope>NUCLEOTIDE SEQUENCE [LARGE SCALE GENOMIC DNA]</scope>
    <source>
        <strain evidence="1">ST1C</strain>
    </source>
</reference>
<accession>A0A5J4VRX6</accession>
<evidence type="ECO:0000313" key="2">
    <source>
        <dbReference type="Proteomes" id="UP000324800"/>
    </source>
</evidence>
<dbReference type="EMBL" id="SNRW01005385">
    <property type="protein sequence ID" value="KAA6385170.1"/>
    <property type="molecule type" value="Genomic_DNA"/>
</dbReference>
<organism evidence="1 2">
    <name type="scientific">Streblomastix strix</name>
    <dbReference type="NCBI Taxonomy" id="222440"/>
    <lineage>
        <taxon>Eukaryota</taxon>
        <taxon>Metamonada</taxon>
        <taxon>Preaxostyla</taxon>
        <taxon>Oxymonadida</taxon>
        <taxon>Streblomastigidae</taxon>
        <taxon>Streblomastix</taxon>
    </lineage>
</organism>
<comment type="caution">
    <text evidence="1">The sequence shown here is derived from an EMBL/GenBank/DDBJ whole genome shotgun (WGS) entry which is preliminary data.</text>
</comment>
<dbReference type="Proteomes" id="UP000324800">
    <property type="component" value="Unassembled WGS sequence"/>
</dbReference>